<evidence type="ECO:0000259" key="1">
    <source>
        <dbReference type="Pfam" id="PF06527"/>
    </source>
</evidence>
<protein>
    <recommendedName>
        <fullName evidence="1">TniQ domain-containing protein</fullName>
    </recommendedName>
</protein>
<evidence type="ECO:0000313" key="3">
    <source>
        <dbReference type="Proteomes" id="UP001157114"/>
    </source>
</evidence>
<evidence type="ECO:0000313" key="2">
    <source>
        <dbReference type="EMBL" id="GLX70797.1"/>
    </source>
</evidence>
<dbReference type="Proteomes" id="UP001157114">
    <property type="component" value="Unassembled WGS sequence"/>
</dbReference>
<dbReference type="RefSeq" id="WP_284241585.1">
    <property type="nucleotide sequence ID" value="NZ_BSSQ01000020.1"/>
</dbReference>
<organism evidence="2 3">
    <name type="scientific">Paenibacillus glycanilyticus</name>
    <dbReference type="NCBI Taxonomy" id="126569"/>
    <lineage>
        <taxon>Bacteria</taxon>
        <taxon>Bacillati</taxon>
        <taxon>Bacillota</taxon>
        <taxon>Bacilli</taxon>
        <taxon>Bacillales</taxon>
        <taxon>Paenibacillaceae</taxon>
        <taxon>Paenibacillus</taxon>
    </lineage>
</organism>
<reference evidence="2 3" key="1">
    <citation type="submission" date="2023-03" db="EMBL/GenBank/DDBJ databases">
        <title>Draft genome sequence of the bacteria which degrade cell wall of Tricholomamatutake.</title>
        <authorList>
            <person name="Konishi Y."/>
            <person name="Fukuta Y."/>
            <person name="Shirasaka N."/>
        </authorList>
    </citation>
    <scope>NUCLEOTIDE SEQUENCE [LARGE SCALE GENOMIC DNA]</scope>
    <source>
        <strain evidence="3">mu1</strain>
    </source>
</reference>
<sequence>MQLLIRPRPFPDESLRGYIVRLSEANGYNDSKMLFRYLGLQKYNKFENLLIPKKSLDLTRLSILCSHPISVLQKLTLYHSLFDDYENEIEENIKHMIWRRGTCAHKQRICPLCLKETRYHKNSWELSLFTICNIHKCLLIDECQVCHKIIDPYRDSLSSCKCGFNYADSKVVIVESDDQQFLHKIFYRKVNLVKENLLIKLPLSHSVYVMITLAVLIRGQRRKDQINKLDEIVEVFQDWPNSFFQFVDKVRIQKGNPIVFSKLKTFFEEHYYNKKLKFIVKAFETYLEQYWKTGYSNKILISDFAYSKVSSKITATLKRQNAILNKTGLNRREVARSLGIGLDQIEMLQERGVLKPIGGVHLDGNPNWLYAEDMVISIIEAFDNNIRTQSDAKEEINFYNTLSWFMKYGLKLADLVESVLNSKLAACKKSTGIGLNQYYFDKNEVLNFLKNGMLTIEDISNILRIKRSSVERWVKFGYIKGTKTLRSGNFTLISHQHFSNFREEYIAAVEIVRLHPYIRSTEKLLRELGRFGITPCNEKIIPGDVYLLKKSGELLKILESQLGNLAKRLF</sequence>
<dbReference type="EMBL" id="BSSQ01000020">
    <property type="protein sequence ID" value="GLX70797.1"/>
    <property type="molecule type" value="Genomic_DNA"/>
</dbReference>
<feature type="domain" description="TniQ" evidence="1">
    <location>
        <begin position="5"/>
        <end position="139"/>
    </location>
</feature>
<dbReference type="Pfam" id="PF06527">
    <property type="entry name" value="TniQ"/>
    <property type="match status" value="1"/>
</dbReference>
<accession>A0ABQ6GJC0</accession>
<dbReference type="InterPro" id="IPR009492">
    <property type="entry name" value="TniQ"/>
</dbReference>
<gene>
    <name evidence="2" type="ORF">MU1_51440</name>
</gene>
<keyword evidence="3" id="KW-1185">Reference proteome</keyword>
<name>A0ABQ6GJC0_9BACL</name>
<comment type="caution">
    <text evidence="2">The sequence shown here is derived from an EMBL/GenBank/DDBJ whole genome shotgun (WGS) entry which is preliminary data.</text>
</comment>
<proteinExistence type="predicted"/>